<keyword evidence="11" id="KW-0067">ATP-binding</keyword>
<evidence type="ECO:0000259" key="13">
    <source>
        <dbReference type="PROSITE" id="PS50011"/>
    </source>
</evidence>
<protein>
    <submittedName>
        <fullName evidence="14">Serine/threonine protein kinase</fullName>
    </submittedName>
</protein>
<comment type="similarity">
    <text evidence="2">Belongs to the kinesin light chain family.</text>
</comment>
<dbReference type="PANTHER" id="PTHR45783">
    <property type="entry name" value="KINESIN LIGHT CHAIN"/>
    <property type="match status" value="1"/>
</dbReference>
<keyword evidence="14" id="KW-0418">Kinase</keyword>
<keyword evidence="11" id="KW-0547">Nucleotide-binding</keyword>
<dbReference type="InterPro" id="IPR011009">
    <property type="entry name" value="Kinase-like_dom_sf"/>
</dbReference>
<keyword evidence="14" id="KW-0808">Transferase</keyword>
<keyword evidence="5" id="KW-0677">Repeat</keyword>
<dbReference type="GO" id="GO:0005524">
    <property type="term" value="F:ATP binding"/>
    <property type="evidence" value="ECO:0007669"/>
    <property type="project" value="UniProtKB-UniRule"/>
</dbReference>
<keyword evidence="15" id="KW-1185">Reference proteome</keyword>
<dbReference type="AlphaFoldDB" id="A0A1H7YGC3"/>
<dbReference type="GO" id="GO:0005874">
    <property type="term" value="C:microtubule"/>
    <property type="evidence" value="ECO:0007669"/>
    <property type="project" value="UniProtKB-KW"/>
</dbReference>
<name>A0A1H7YGC3_STIAU</name>
<keyword evidence="6 10" id="KW-0802">TPR repeat</keyword>
<feature type="region of interest" description="Disordered" evidence="12">
    <location>
        <begin position="1"/>
        <end position="40"/>
    </location>
</feature>
<dbReference type="Pfam" id="PF00069">
    <property type="entry name" value="Pkinase"/>
    <property type="match status" value="1"/>
</dbReference>
<evidence type="ECO:0000313" key="15">
    <source>
        <dbReference type="Proteomes" id="UP000182719"/>
    </source>
</evidence>
<evidence type="ECO:0000256" key="9">
    <source>
        <dbReference type="ARBA" id="ARBA00023212"/>
    </source>
</evidence>
<dbReference type="Gene3D" id="3.30.200.20">
    <property type="entry name" value="Phosphorylase Kinase, domain 1"/>
    <property type="match status" value="1"/>
</dbReference>
<dbReference type="CDD" id="cd14014">
    <property type="entry name" value="STKc_PknB_like"/>
    <property type="match status" value="1"/>
</dbReference>
<dbReference type="Gene3D" id="1.10.510.10">
    <property type="entry name" value="Transferase(Phosphotransferase) domain 1"/>
    <property type="match status" value="1"/>
</dbReference>
<dbReference type="SMART" id="SM00028">
    <property type="entry name" value="TPR"/>
    <property type="match status" value="9"/>
</dbReference>
<dbReference type="InterPro" id="IPR011990">
    <property type="entry name" value="TPR-like_helical_dom_sf"/>
</dbReference>
<dbReference type="Gene3D" id="1.25.40.10">
    <property type="entry name" value="Tetratricopeptide repeat domain"/>
    <property type="match status" value="2"/>
</dbReference>
<evidence type="ECO:0000256" key="1">
    <source>
        <dbReference type="ARBA" id="ARBA00004245"/>
    </source>
</evidence>
<feature type="compositionally biased region" description="Low complexity" evidence="12">
    <location>
        <begin position="26"/>
        <end position="40"/>
    </location>
</feature>
<dbReference type="InterPro" id="IPR017441">
    <property type="entry name" value="Protein_kinase_ATP_BS"/>
</dbReference>
<dbReference type="Pfam" id="PF13432">
    <property type="entry name" value="TPR_16"/>
    <property type="match status" value="1"/>
</dbReference>
<dbReference type="PROSITE" id="PS00107">
    <property type="entry name" value="PROTEIN_KINASE_ATP"/>
    <property type="match status" value="1"/>
</dbReference>
<dbReference type="InterPro" id="IPR002151">
    <property type="entry name" value="Kinesin_light"/>
</dbReference>
<dbReference type="GO" id="GO:0005737">
    <property type="term" value="C:cytoplasm"/>
    <property type="evidence" value="ECO:0007669"/>
    <property type="project" value="TreeGrafter"/>
</dbReference>
<dbReference type="Proteomes" id="UP000182719">
    <property type="component" value="Unassembled WGS sequence"/>
</dbReference>
<feature type="repeat" description="TPR" evidence="10">
    <location>
        <begin position="722"/>
        <end position="755"/>
    </location>
</feature>
<evidence type="ECO:0000256" key="2">
    <source>
        <dbReference type="ARBA" id="ARBA00009622"/>
    </source>
</evidence>
<keyword evidence="3" id="KW-0963">Cytoplasm</keyword>
<keyword evidence="14" id="KW-0723">Serine/threonine-protein kinase</keyword>
<dbReference type="GO" id="GO:0005871">
    <property type="term" value="C:kinesin complex"/>
    <property type="evidence" value="ECO:0007669"/>
    <property type="project" value="InterPro"/>
</dbReference>
<feature type="repeat" description="TPR" evidence="10">
    <location>
        <begin position="806"/>
        <end position="839"/>
    </location>
</feature>
<dbReference type="PROSITE" id="PS50011">
    <property type="entry name" value="PROTEIN_KINASE_DOM"/>
    <property type="match status" value="1"/>
</dbReference>
<gene>
    <name evidence="14" type="ORF">SAMN05444354_1177</name>
</gene>
<dbReference type="EMBL" id="FOAP01000017">
    <property type="protein sequence ID" value="SEM44983.1"/>
    <property type="molecule type" value="Genomic_DNA"/>
</dbReference>
<dbReference type="SUPFAM" id="SSF48452">
    <property type="entry name" value="TPR-like"/>
    <property type="match status" value="2"/>
</dbReference>
<feature type="repeat" description="TPR" evidence="10">
    <location>
        <begin position="930"/>
        <end position="963"/>
    </location>
</feature>
<dbReference type="PANTHER" id="PTHR45783:SF3">
    <property type="entry name" value="KINESIN LIGHT CHAIN"/>
    <property type="match status" value="1"/>
</dbReference>
<comment type="subcellular location">
    <subcellularLocation>
        <location evidence="1">Cytoplasm</location>
        <location evidence="1">Cytoskeleton</location>
    </subcellularLocation>
</comment>
<keyword evidence="8" id="KW-0505">Motor protein</keyword>
<keyword evidence="9" id="KW-0206">Cytoskeleton</keyword>
<dbReference type="Pfam" id="PF13374">
    <property type="entry name" value="TPR_10"/>
    <property type="match status" value="1"/>
</dbReference>
<feature type="domain" description="Protein kinase" evidence="13">
    <location>
        <begin position="57"/>
        <end position="345"/>
    </location>
</feature>
<evidence type="ECO:0000256" key="8">
    <source>
        <dbReference type="ARBA" id="ARBA00023175"/>
    </source>
</evidence>
<dbReference type="Pfam" id="PF13424">
    <property type="entry name" value="TPR_12"/>
    <property type="match status" value="3"/>
</dbReference>
<dbReference type="GO" id="GO:0004674">
    <property type="term" value="F:protein serine/threonine kinase activity"/>
    <property type="evidence" value="ECO:0007669"/>
    <property type="project" value="UniProtKB-KW"/>
</dbReference>
<organism evidence="14 15">
    <name type="scientific">Stigmatella aurantiaca</name>
    <dbReference type="NCBI Taxonomy" id="41"/>
    <lineage>
        <taxon>Bacteria</taxon>
        <taxon>Pseudomonadati</taxon>
        <taxon>Myxococcota</taxon>
        <taxon>Myxococcia</taxon>
        <taxon>Myxococcales</taxon>
        <taxon>Cystobacterineae</taxon>
        <taxon>Archangiaceae</taxon>
        <taxon>Stigmatella</taxon>
    </lineage>
</organism>
<dbReference type="GO" id="GO:0019894">
    <property type="term" value="F:kinesin binding"/>
    <property type="evidence" value="ECO:0007669"/>
    <property type="project" value="TreeGrafter"/>
</dbReference>
<proteinExistence type="inferred from homology"/>
<dbReference type="PROSITE" id="PS50005">
    <property type="entry name" value="TPR"/>
    <property type="match status" value="4"/>
</dbReference>
<dbReference type="OrthoDB" id="9801841at2"/>
<dbReference type="InterPro" id="IPR019734">
    <property type="entry name" value="TPR_rpt"/>
</dbReference>
<dbReference type="InterPro" id="IPR000719">
    <property type="entry name" value="Prot_kinase_dom"/>
</dbReference>
<feature type="binding site" evidence="11">
    <location>
        <position position="86"/>
    </location>
    <ligand>
        <name>ATP</name>
        <dbReference type="ChEBI" id="CHEBI:30616"/>
    </ligand>
</feature>
<evidence type="ECO:0000256" key="10">
    <source>
        <dbReference type="PROSITE-ProRule" id="PRU00339"/>
    </source>
</evidence>
<dbReference type="SUPFAM" id="SSF56112">
    <property type="entry name" value="Protein kinase-like (PK-like)"/>
    <property type="match status" value="1"/>
</dbReference>
<dbReference type="RefSeq" id="WP_075009365.1">
    <property type="nucleotide sequence ID" value="NZ_FOAP01000017.1"/>
</dbReference>
<accession>A0A1H7YGC3</accession>
<evidence type="ECO:0000256" key="3">
    <source>
        <dbReference type="ARBA" id="ARBA00022490"/>
    </source>
</evidence>
<sequence length="1017" mass="110124">MSEPKQEESTAAPEEARTVISPQRDPAPAASEFPESPTASWAGDAPIALGRVLAGRYTVLDVLGEGGMGRVLAAYDARLDRRVALKLVHSRGADRGGEGVAQIRMVREAQSMARLNHPHVVAVYDAGTLEDGAVFIAMEYVQGQTLRQWCQQTPPRPWREVVKAYLAAGRGLAAAHGAGLVHRDFKPDNVLAGEDGRVRVTDFGLARAGSTPGVAAQPVTALPTSALQTPLTLPGSFLGTPAYMAPELLQGQPANVRSDVYAFCASLYEALYGRVPFPLDSLSAILQRVQEPKPPVPPADSQVPAWVSRAVVQGLHPDPAQRPGALEQVLRQLESDPEERRRTWLRMGGLAASVALLAGLAVWALGHSQRPGCESLERRLEGVWDTPVKARVTQALKGTGLPYAEDTAQRVERLLDGYAQAWVKQRVEVCQAAGAPQAAQQPQSLVARREACLERRRSQLYALTELLGRGPDPELTDKAVQTVQAMPRLEYCADATALLAAVPPPEDPQVRARVAELQAQVEPLAVLLSAGKYTEGLALSEQLLPWVEPLGYAPLHARALLLRAQLQEGAGDYKSSEATAWQAIHAAARGGDTVLAAQAWTLRLLLVGTRQARPKEAELLEPMVETVVELANDESTRAGSHQARGQLQESVGQLAEAKDHYERALVIREKLLGTNHLQVALALTDLGNVLRRLGQHADARARLERALAIQQDTVGSTHVTVAHALTSLGIVFKELGQYEQAQARYERALSILDNALGPEHLQTANLRRQLGNVLLDLGRFEEAQAIHERSLATLEKALGAGHPDVSKALSSLGIALAGLGRYEDARLRFEHALAIQEKTFGPEHPGVASMLVNLGGVLADLGKHEEAKARQERALALLEKGLGPQHPMLSIPLTLLGRSLTQLGRPEEAQRQLDRALALQEQPQDHAGQAEPLTGLGLLQLARGRPAAAVPLLEQALRLAPEQAGTEVRFVLAQALWEAKQDRPRALELATHAREEWRRRGHTAKVAEVSRWLEARR</sequence>
<evidence type="ECO:0000256" key="12">
    <source>
        <dbReference type="SAM" id="MobiDB-lite"/>
    </source>
</evidence>
<evidence type="ECO:0000256" key="7">
    <source>
        <dbReference type="ARBA" id="ARBA00023054"/>
    </source>
</evidence>
<evidence type="ECO:0000313" key="14">
    <source>
        <dbReference type="EMBL" id="SEM44983.1"/>
    </source>
</evidence>
<evidence type="ECO:0000256" key="11">
    <source>
        <dbReference type="PROSITE-ProRule" id="PRU10141"/>
    </source>
</evidence>
<feature type="repeat" description="TPR" evidence="10">
    <location>
        <begin position="680"/>
        <end position="713"/>
    </location>
</feature>
<dbReference type="GO" id="GO:0007018">
    <property type="term" value="P:microtubule-based movement"/>
    <property type="evidence" value="ECO:0007669"/>
    <property type="project" value="TreeGrafter"/>
</dbReference>
<keyword evidence="4" id="KW-0493">Microtubule</keyword>
<evidence type="ECO:0000256" key="4">
    <source>
        <dbReference type="ARBA" id="ARBA00022701"/>
    </source>
</evidence>
<dbReference type="PROSITE" id="PS50293">
    <property type="entry name" value="TPR_REGION"/>
    <property type="match status" value="1"/>
</dbReference>
<reference evidence="15" key="1">
    <citation type="submission" date="2016-10" db="EMBL/GenBank/DDBJ databases">
        <authorList>
            <person name="Varghese N."/>
            <person name="Submissions S."/>
        </authorList>
    </citation>
    <scope>NUCLEOTIDE SEQUENCE [LARGE SCALE GENOMIC DNA]</scope>
    <source>
        <strain evidence="15">DSM 17044</strain>
    </source>
</reference>
<evidence type="ECO:0000256" key="5">
    <source>
        <dbReference type="ARBA" id="ARBA00022737"/>
    </source>
</evidence>
<keyword evidence="7" id="KW-0175">Coiled coil</keyword>
<evidence type="ECO:0000256" key="6">
    <source>
        <dbReference type="ARBA" id="ARBA00022803"/>
    </source>
</evidence>